<dbReference type="GO" id="GO:0006508">
    <property type="term" value="P:proteolysis"/>
    <property type="evidence" value="ECO:0007669"/>
    <property type="project" value="UniProtKB-KW"/>
</dbReference>
<protein>
    <submittedName>
        <fullName evidence="9">Sapep family Mn(2+)-dependent dipeptidase</fullName>
        <ecNumber evidence="9">3.4.13.-</ecNumber>
    </submittedName>
</protein>
<dbReference type="GO" id="GO:0008237">
    <property type="term" value="F:metallopeptidase activity"/>
    <property type="evidence" value="ECO:0007669"/>
    <property type="project" value="UniProtKB-KW"/>
</dbReference>
<keyword evidence="6" id="KW-0862">Zinc</keyword>
<dbReference type="GO" id="GO:0008777">
    <property type="term" value="F:acetylornithine deacetylase activity"/>
    <property type="evidence" value="ECO:0007669"/>
    <property type="project" value="TreeGrafter"/>
</dbReference>
<evidence type="ECO:0000256" key="6">
    <source>
        <dbReference type="ARBA" id="ARBA00022833"/>
    </source>
</evidence>
<evidence type="ECO:0000256" key="8">
    <source>
        <dbReference type="ARBA" id="ARBA00023049"/>
    </source>
</evidence>
<reference evidence="9" key="2">
    <citation type="journal article" date="2021" name="PeerJ">
        <title>Extensive microbial diversity within the chicken gut microbiome revealed by metagenomics and culture.</title>
        <authorList>
            <person name="Gilroy R."/>
            <person name="Ravi A."/>
            <person name="Getino M."/>
            <person name="Pursley I."/>
            <person name="Horton D.L."/>
            <person name="Alikhan N.F."/>
            <person name="Baker D."/>
            <person name="Gharbi K."/>
            <person name="Hall N."/>
            <person name="Watson M."/>
            <person name="Adriaenssens E.M."/>
            <person name="Foster-Nyarko E."/>
            <person name="Jarju S."/>
            <person name="Secka A."/>
            <person name="Antonio M."/>
            <person name="Oren A."/>
            <person name="Chaudhuri R.R."/>
            <person name="La Ragione R."/>
            <person name="Hildebrand F."/>
            <person name="Pallen M.J."/>
        </authorList>
    </citation>
    <scope>NUCLEOTIDE SEQUENCE</scope>
    <source>
        <strain evidence="9">CHK199-13235</strain>
    </source>
</reference>
<comment type="similarity">
    <text evidence="2">Belongs to the peptidase M20A family.</text>
</comment>
<evidence type="ECO:0000256" key="7">
    <source>
        <dbReference type="ARBA" id="ARBA00022997"/>
    </source>
</evidence>
<dbReference type="GO" id="GO:0006526">
    <property type="term" value="P:L-arginine biosynthetic process"/>
    <property type="evidence" value="ECO:0007669"/>
    <property type="project" value="TreeGrafter"/>
</dbReference>
<dbReference type="AlphaFoldDB" id="A0A9D1FLK4"/>
<dbReference type="InterPro" id="IPR001261">
    <property type="entry name" value="ArgE/DapE_CS"/>
</dbReference>
<dbReference type="EC" id="3.4.13.-" evidence="9"/>
<keyword evidence="7 9" id="KW-0224">Dipeptidase</keyword>
<keyword evidence="5 9" id="KW-0378">Hydrolase</keyword>
<evidence type="ECO:0000313" key="9">
    <source>
        <dbReference type="EMBL" id="HIS75717.1"/>
    </source>
</evidence>
<evidence type="ECO:0000256" key="3">
    <source>
        <dbReference type="ARBA" id="ARBA00022670"/>
    </source>
</evidence>
<dbReference type="EMBL" id="DVJP01000023">
    <property type="protein sequence ID" value="HIS75717.1"/>
    <property type="molecule type" value="Genomic_DNA"/>
</dbReference>
<evidence type="ECO:0000313" key="10">
    <source>
        <dbReference type="Proteomes" id="UP000824002"/>
    </source>
</evidence>
<evidence type="ECO:0000256" key="2">
    <source>
        <dbReference type="ARBA" id="ARBA00006247"/>
    </source>
</evidence>
<dbReference type="PANTHER" id="PTHR43808">
    <property type="entry name" value="ACETYLORNITHINE DEACETYLASE"/>
    <property type="match status" value="1"/>
</dbReference>
<dbReference type="SUPFAM" id="SSF55031">
    <property type="entry name" value="Bacterial exopeptidase dimerisation domain"/>
    <property type="match status" value="1"/>
</dbReference>
<dbReference type="Pfam" id="PF01546">
    <property type="entry name" value="Peptidase_M20"/>
    <property type="match status" value="1"/>
</dbReference>
<evidence type="ECO:0000256" key="5">
    <source>
        <dbReference type="ARBA" id="ARBA00022801"/>
    </source>
</evidence>
<dbReference type="InterPro" id="IPR050072">
    <property type="entry name" value="Peptidase_M20A"/>
</dbReference>
<reference evidence="9" key="1">
    <citation type="submission" date="2020-10" db="EMBL/GenBank/DDBJ databases">
        <authorList>
            <person name="Gilroy R."/>
        </authorList>
    </citation>
    <scope>NUCLEOTIDE SEQUENCE</scope>
    <source>
        <strain evidence="9">CHK199-13235</strain>
    </source>
</reference>
<dbReference type="SUPFAM" id="SSF53187">
    <property type="entry name" value="Zn-dependent exopeptidases"/>
    <property type="match status" value="1"/>
</dbReference>
<dbReference type="Proteomes" id="UP000824002">
    <property type="component" value="Unassembled WGS sequence"/>
</dbReference>
<dbReference type="GO" id="GO:0016805">
    <property type="term" value="F:dipeptidase activity"/>
    <property type="evidence" value="ECO:0007669"/>
    <property type="project" value="UniProtKB-KW"/>
</dbReference>
<dbReference type="InterPro" id="IPR002933">
    <property type="entry name" value="Peptidase_M20"/>
</dbReference>
<keyword evidence="3" id="KW-0645">Protease</keyword>
<proteinExistence type="inferred from homology"/>
<dbReference type="PROSITE" id="PS00759">
    <property type="entry name" value="ARGE_DAPE_CPG2_2"/>
    <property type="match status" value="1"/>
</dbReference>
<dbReference type="Gene3D" id="3.40.630.10">
    <property type="entry name" value="Zn peptidases"/>
    <property type="match status" value="1"/>
</dbReference>
<comment type="cofactor">
    <cofactor evidence="1">
        <name>Zn(2+)</name>
        <dbReference type="ChEBI" id="CHEBI:29105"/>
    </cofactor>
</comment>
<accession>A0A9D1FLK4</accession>
<comment type="caution">
    <text evidence="9">The sequence shown here is derived from an EMBL/GenBank/DDBJ whole genome shotgun (WGS) entry which is preliminary data.</text>
</comment>
<evidence type="ECO:0000256" key="4">
    <source>
        <dbReference type="ARBA" id="ARBA00022723"/>
    </source>
</evidence>
<organism evidence="9 10">
    <name type="scientific">Candidatus Merdivicinus excrementipullorum</name>
    <dbReference type="NCBI Taxonomy" id="2840867"/>
    <lineage>
        <taxon>Bacteria</taxon>
        <taxon>Bacillati</taxon>
        <taxon>Bacillota</taxon>
        <taxon>Clostridia</taxon>
        <taxon>Eubacteriales</taxon>
        <taxon>Oscillospiraceae</taxon>
        <taxon>Oscillospiraceae incertae sedis</taxon>
        <taxon>Candidatus Merdivicinus</taxon>
    </lineage>
</organism>
<dbReference type="InterPro" id="IPR036264">
    <property type="entry name" value="Bact_exopeptidase_dim_dom"/>
</dbReference>
<dbReference type="GO" id="GO:0008270">
    <property type="term" value="F:zinc ion binding"/>
    <property type="evidence" value="ECO:0007669"/>
    <property type="project" value="InterPro"/>
</dbReference>
<dbReference type="PANTHER" id="PTHR43808:SF31">
    <property type="entry name" value="N-ACETYL-L-CITRULLINE DEACETYLASE"/>
    <property type="match status" value="1"/>
</dbReference>
<dbReference type="InterPro" id="IPR010964">
    <property type="entry name" value="M20A_pepV-rel"/>
</dbReference>
<sequence>MKLDRAKLDAYFEAHREEMIRDICRLVKIPSQRGEAKPGAPFGEGPVKALEEAMAMAREIGLKVTNYDNYVCAADLNDAPTELDVLAHLDVVPVSDSWRVTKPFEPLVKDGRIYGRGTADDKGPAVAALYAVKALKDLGIPLSKNVRLILGTDEECGSGDLDYYYAKEKEAPMSFSPDADFPLINLEKGGLRGEFSAEWEEEKALPRIVSMDCGTKLNVVPDKANAVVEGMEKAELLALCEKVSAETGVAYTVSETNGMLRIDAKGVGAHAASPQAGNNALTGLLALLVSLPVAKSAGFERLCAVYETFPHGDWLGKAAGVAMKDELSGETTLSFTIFRYALTGLEGQFDCRASILANDENLRDVIRDNLAAKGMELAPCSVYAPHHVPAESPLVKTLLSCYEEYTGEKGYCVSIGGGTYVHRLQNGVAFGCANPNVDNRMHGDDEFAEISQLVLSAKIFAEAIARICG</sequence>
<evidence type="ECO:0000256" key="1">
    <source>
        <dbReference type="ARBA" id="ARBA00001947"/>
    </source>
</evidence>
<dbReference type="NCBIfam" id="TIGR01887">
    <property type="entry name" value="dipeptidaselike"/>
    <property type="match status" value="1"/>
</dbReference>
<keyword evidence="8" id="KW-0482">Metalloprotease</keyword>
<name>A0A9D1FLK4_9FIRM</name>
<gene>
    <name evidence="9" type="ORF">IAB51_02805</name>
</gene>
<keyword evidence="4" id="KW-0479">Metal-binding</keyword>
<dbReference type="Gene3D" id="3.30.70.360">
    <property type="match status" value="2"/>
</dbReference>